<dbReference type="SUPFAM" id="SSF54060">
    <property type="entry name" value="His-Me finger endonucleases"/>
    <property type="match status" value="1"/>
</dbReference>
<evidence type="ECO:0000313" key="2">
    <source>
        <dbReference type="Proteomes" id="UP001230933"/>
    </source>
</evidence>
<organism evidence="1 2">
    <name type="scientific">Rhodococcus erythropolis</name>
    <name type="common">Arthrobacter picolinophilus</name>
    <dbReference type="NCBI Taxonomy" id="1833"/>
    <lineage>
        <taxon>Bacteria</taxon>
        <taxon>Bacillati</taxon>
        <taxon>Actinomycetota</taxon>
        <taxon>Actinomycetes</taxon>
        <taxon>Mycobacteriales</taxon>
        <taxon>Nocardiaceae</taxon>
        <taxon>Rhodococcus</taxon>
        <taxon>Rhodococcus erythropolis group</taxon>
    </lineage>
</organism>
<accession>A0AAX3ZZ37</accession>
<gene>
    <name evidence="1" type="ORF">QIE55_33475</name>
</gene>
<sequence length="166" mass="18394">MREPLSVDPSRRRELERFNRYVVKGPGPSCWIWTGAIADDGYGRFWISRNGRQRVVRPHRYALALELGRPLSEDVNALHEVCDNPICVRASDALGRPHVVAGTQAENLATMGAKGRGGGRPSFQWYGADKAARAARSRALREAVRGGWNQRAVDLALLASDEPTLF</sequence>
<reference evidence="1" key="1">
    <citation type="submission" date="2023-08" db="EMBL/GenBank/DDBJ databases">
        <title>Isolation and Characterization of Rhodococcus erythropolis MGMM8.</title>
        <authorList>
            <person name="Diabankana R.G.C."/>
            <person name="Afordoanyi D.M."/>
            <person name="Validov S.Z."/>
        </authorList>
    </citation>
    <scope>NUCLEOTIDE SEQUENCE</scope>
    <source>
        <strain evidence="1">MGMM8</strain>
        <plasmid evidence="1">pMGMM8_4</plasmid>
    </source>
</reference>
<evidence type="ECO:0000313" key="1">
    <source>
        <dbReference type="EMBL" id="WMN02165.1"/>
    </source>
</evidence>
<protein>
    <recommendedName>
        <fullName evidence="3">HNH nuclease domain-containing protein</fullName>
    </recommendedName>
</protein>
<dbReference type="RefSeq" id="WP_308372673.1">
    <property type="nucleotide sequence ID" value="NZ_CP133194.1"/>
</dbReference>
<keyword evidence="1" id="KW-0614">Plasmid</keyword>
<dbReference type="EMBL" id="CP133194">
    <property type="protein sequence ID" value="WMN02165.1"/>
    <property type="molecule type" value="Genomic_DNA"/>
</dbReference>
<name>A0AAX3ZZ37_RHOER</name>
<proteinExistence type="predicted"/>
<dbReference type="AlphaFoldDB" id="A0AAX3ZZ37"/>
<geneLocation type="plasmid" evidence="1 2">
    <name>pMGMM8_4</name>
</geneLocation>
<evidence type="ECO:0008006" key="3">
    <source>
        <dbReference type="Google" id="ProtNLM"/>
    </source>
</evidence>
<dbReference type="Proteomes" id="UP001230933">
    <property type="component" value="Plasmid pMGMM8_4"/>
</dbReference>
<dbReference type="InterPro" id="IPR044925">
    <property type="entry name" value="His-Me_finger_sf"/>
</dbReference>